<protein>
    <recommendedName>
        <fullName evidence="1">Putative zinc ribbon domain-containing protein</fullName>
    </recommendedName>
</protein>
<dbReference type="Proteomes" id="UP000091979">
    <property type="component" value="Unassembled WGS sequence"/>
</dbReference>
<proteinExistence type="predicted"/>
<dbReference type="Pfam" id="PF12674">
    <property type="entry name" value="Zn_ribbon_2"/>
    <property type="match status" value="1"/>
</dbReference>
<name>A0A1B7XD74_9BACT</name>
<dbReference type="AlphaFoldDB" id="A0A1B7XD74"/>
<dbReference type="STRING" id="1560234.SP90_08760"/>
<organism evidence="2 3">
    <name type="scientific">Halodesulfovibrio spirochaetisodalis</name>
    <dbReference type="NCBI Taxonomy" id="1560234"/>
    <lineage>
        <taxon>Bacteria</taxon>
        <taxon>Pseudomonadati</taxon>
        <taxon>Thermodesulfobacteriota</taxon>
        <taxon>Desulfovibrionia</taxon>
        <taxon>Desulfovibrionales</taxon>
        <taxon>Desulfovibrionaceae</taxon>
        <taxon>Halodesulfovibrio</taxon>
    </lineage>
</organism>
<dbReference type="EMBL" id="JXMS01000012">
    <property type="protein sequence ID" value="OBQ51917.1"/>
    <property type="molecule type" value="Genomic_DNA"/>
</dbReference>
<sequence length="76" mass="8914">MPMEKDPQLGGTEKSGEKSEMYCSHCYEDGEFTAPHITNTKEMQAFCIDIMKKQGWNSILAWIFTRSIPRLKRWKK</sequence>
<gene>
    <name evidence="2" type="ORF">SP90_08760</name>
</gene>
<accession>A0A1B7XD74</accession>
<dbReference type="InterPro" id="IPR025868">
    <property type="entry name" value="Zn_ribbon_dom_put"/>
</dbReference>
<evidence type="ECO:0000313" key="2">
    <source>
        <dbReference type="EMBL" id="OBQ51917.1"/>
    </source>
</evidence>
<evidence type="ECO:0000259" key="1">
    <source>
        <dbReference type="Pfam" id="PF12674"/>
    </source>
</evidence>
<comment type="caution">
    <text evidence="2">The sequence shown here is derived from an EMBL/GenBank/DDBJ whole genome shotgun (WGS) entry which is preliminary data.</text>
</comment>
<dbReference type="PATRIC" id="fig|1560234.3.peg.579"/>
<feature type="domain" description="Putative zinc ribbon" evidence="1">
    <location>
        <begin position="1"/>
        <end position="75"/>
    </location>
</feature>
<keyword evidence="3" id="KW-1185">Reference proteome</keyword>
<evidence type="ECO:0000313" key="3">
    <source>
        <dbReference type="Proteomes" id="UP000091979"/>
    </source>
</evidence>
<reference evidence="2 3" key="1">
    <citation type="submission" date="2015-01" db="EMBL/GenBank/DDBJ databases">
        <title>Desulfovibrio sp. JC271 draft genome sequence.</title>
        <authorList>
            <person name="Shivani Y."/>
            <person name="Subhash Y."/>
            <person name="Sasikala C."/>
            <person name="Ramana C.V."/>
        </authorList>
    </citation>
    <scope>NUCLEOTIDE SEQUENCE [LARGE SCALE GENOMIC DNA]</scope>
    <source>
        <strain evidence="2 3">JC271</strain>
    </source>
</reference>